<reference evidence="3 4" key="1">
    <citation type="submission" date="2023-07" db="EMBL/GenBank/DDBJ databases">
        <title>Novel species of Thermanaerothrix with wide hydrolytic capabilities.</title>
        <authorList>
            <person name="Zayulina K.S."/>
            <person name="Podosokorskaya O.A."/>
            <person name="Elcheninov A.G."/>
        </authorList>
    </citation>
    <scope>NUCLEOTIDE SEQUENCE [LARGE SCALE GENOMIC DNA]</scope>
    <source>
        <strain evidence="3 4">4228-RoL</strain>
    </source>
</reference>
<keyword evidence="3" id="KW-0378">Hydrolase</keyword>
<dbReference type="Gene3D" id="1.20.120.1220">
    <property type="match status" value="1"/>
</dbReference>
<evidence type="ECO:0000259" key="2">
    <source>
        <dbReference type="Pfam" id="PF01478"/>
    </source>
</evidence>
<keyword evidence="4" id="KW-1185">Reference proteome</keyword>
<dbReference type="RefSeq" id="WP_315623046.1">
    <property type="nucleotide sequence ID" value="NZ_JAUHMF010000001.1"/>
</dbReference>
<comment type="caution">
    <text evidence="3">The sequence shown here is derived from an EMBL/GenBank/DDBJ whole genome shotgun (WGS) entry which is preliminary data.</text>
</comment>
<name>A0ABU3NIG1_9CHLR</name>
<evidence type="ECO:0000313" key="3">
    <source>
        <dbReference type="EMBL" id="MDT8896634.1"/>
    </source>
</evidence>
<gene>
    <name evidence="3" type="ORF">QYE77_00015</name>
</gene>
<keyword evidence="1" id="KW-0472">Membrane</keyword>
<sequence>MILLWLLVCARYDLRRREVPDWLTLPAVGLALVYRLLTPEGWLPWVLAGVSVLLTLAGALPGGDMKGLVAMAFFDPRLYLLAWLEAGVVYLLWRVLRRERRMPGYVGFVVGGVAWMFV</sequence>
<evidence type="ECO:0000256" key="1">
    <source>
        <dbReference type="SAM" id="Phobius"/>
    </source>
</evidence>
<feature type="domain" description="Prepilin type IV endopeptidase peptidase" evidence="2">
    <location>
        <begin position="2"/>
        <end position="83"/>
    </location>
</feature>
<keyword evidence="1" id="KW-0812">Transmembrane</keyword>
<accession>A0ABU3NIG1</accession>
<proteinExistence type="predicted"/>
<evidence type="ECO:0000313" key="4">
    <source>
        <dbReference type="Proteomes" id="UP001254165"/>
    </source>
</evidence>
<keyword evidence="1" id="KW-1133">Transmembrane helix</keyword>
<protein>
    <submittedName>
        <fullName evidence="3">A24 family peptidase</fullName>
        <ecNumber evidence="3">3.4.23.-</ecNumber>
    </submittedName>
</protein>
<dbReference type="Proteomes" id="UP001254165">
    <property type="component" value="Unassembled WGS sequence"/>
</dbReference>
<dbReference type="GO" id="GO:0016787">
    <property type="term" value="F:hydrolase activity"/>
    <property type="evidence" value="ECO:0007669"/>
    <property type="project" value="UniProtKB-KW"/>
</dbReference>
<dbReference type="EC" id="3.4.23.-" evidence="3"/>
<feature type="transmembrane region" description="Helical" evidence="1">
    <location>
        <begin position="80"/>
        <end position="96"/>
    </location>
</feature>
<dbReference type="EMBL" id="JAUHMF010000001">
    <property type="protein sequence ID" value="MDT8896634.1"/>
    <property type="molecule type" value="Genomic_DNA"/>
</dbReference>
<dbReference type="InterPro" id="IPR000045">
    <property type="entry name" value="Prepilin_IV_endopep_pep"/>
</dbReference>
<dbReference type="Pfam" id="PF01478">
    <property type="entry name" value="Peptidase_A24"/>
    <property type="match status" value="1"/>
</dbReference>
<organism evidence="3 4">
    <name type="scientific">Thermanaerothrix solaris</name>
    <dbReference type="NCBI Taxonomy" id="3058434"/>
    <lineage>
        <taxon>Bacteria</taxon>
        <taxon>Bacillati</taxon>
        <taxon>Chloroflexota</taxon>
        <taxon>Anaerolineae</taxon>
        <taxon>Anaerolineales</taxon>
        <taxon>Anaerolineaceae</taxon>
        <taxon>Thermanaerothrix</taxon>
    </lineage>
</organism>
<feature type="transmembrane region" description="Helical" evidence="1">
    <location>
        <begin position="42"/>
        <end position="60"/>
    </location>
</feature>